<accession>A0ABD6W6B7</accession>
<evidence type="ECO:0000313" key="4">
    <source>
        <dbReference type="EMBL" id="PPF11161.1"/>
    </source>
</evidence>
<dbReference type="InterPro" id="IPR036514">
    <property type="entry name" value="SGNH_hydro_sf"/>
</dbReference>
<sequence>MRRPARLTAAAIGGLALGLSGCSAPSSPISPATPSASATALSAVPADPVPLSLGGSLPAGSRVTVVGDSIVRGLNVDAEQAWPALVGDDFGWDVTDLGCDGGGFIEVGDCGLAIGDRAAEIADTQPDAIVLIASSNDLDWEPEEVDAAIGPAVQAIAAASPSARLIAIDSVWGPDPRPTDLDQYDAGLIDAVTAAGGDALEYPDPLSEDGLLGDDGVHPTVEGHRVLAHAFEVAAEKSGLARPVPTDQRATDAPAD</sequence>
<dbReference type="Pfam" id="PF13472">
    <property type="entry name" value="Lipase_GDSL_2"/>
    <property type="match status" value="1"/>
</dbReference>
<evidence type="ECO:0000256" key="1">
    <source>
        <dbReference type="SAM" id="MobiDB-lite"/>
    </source>
</evidence>
<evidence type="ECO:0000259" key="3">
    <source>
        <dbReference type="Pfam" id="PF13472"/>
    </source>
</evidence>
<feature type="chain" id="PRO_5044866233" description="SGNH hydrolase-type esterase domain-containing protein" evidence="2">
    <location>
        <begin position="25"/>
        <end position="256"/>
    </location>
</feature>
<name>A0ABD6W6B7_RATRA</name>
<protein>
    <recommendedName>
        <fullName evidence="3">SGNH hydrolase-type esterase domain-containing protein</fullName>
    </recommendedName>
</protein>
<dbReference type="AlphaFoldDB" id="A0ABD6W6B7"/>
<reference evidence="4 5" key="1">
    <citation type="submission" date="2018-02" db="EMBL/GenBank/DDBJ databases">
        <title>Bacteriophage NCPPB3778 and a type I-E CRISPR drive the evolution of the US Biological Select Agent, Rathayibacter toxicus.</title>
        <authorList>
            <person name="Davis E.W.II."/>
            <person name="Tabima J.F."/>
            <person name="Weisberg A.J."/>
            <person name="Lopes L.D."/>
            <person name="Wiseman M.S."/>
            <person name="Wiseman M.S."/>
            <person name="Pupko T."/>
            <person name="Belcher M.S."/>
            <person name="Sechler A.J."/>
            <person name="Tancos M.A."/>
            <person name="Schroeder B.K."/>
            <person name="Murray T.D."/>
            <person name="Luster D.G."/>
            <person name="Schneider W.L."/>
            <person name="Rogers E."/>
            <person name="Andreote F.D."/>
            <person name="Grunwald N.J."/>
            <person name="Putnam M.L."/>
            <person name="Chang J.H."/>
        </authorList>
    </citation>
    <scope>NUCLEOTIDE SEQUENCE [LARGE SCALE GENOMIC DNA]</scope>
    <source>
        <strain evidence="4 5">AY1I9</strain>
    </source>
</reference>
<feature type="domain" description="SGNH hydrolase-type esterase" evidence="3">
    <location>
        <begin position="65"/>
        <end position="226"/>
    </location>
</feature>
<dbReference type="CDD" id="cd00229">
    <property type="entry name" value="SGNH_hydrolase"/>
    <property type="match status" value="1"/>
</dbReference>
<dbReference type="SUPFAM" id="SSF52266">
    <property type="entry name" value="SGNH hydrolase"/>
    <property type="match status" value="1"/>
</dbReference>
<proteinExistence type="predicted"/>
<feature type="signal peptide" evidence="2">
    <location>
        <begin position="1"/>
        <end position="24"/>
    </location>
</feature>
<organism evidence="4 5">
    <name type="scientific">Rathayibacter rathayi</name>
    <name type="common">Corynebacterium rathayi</name>
    <dbReference type="NCBI Taxonomy" id="33887"/>
    <lineage>
        <taxon>Bacteria</taxon>
        <taxon>Bacillati</taxon>
        <taxon>Actinomycetota</taxon>
        <taxon>Actinomycetes</taxon>
        <taxon>Micrococcales</taxon>
        <taxon>Microbacteriaceae</taxon>
        <taxon>Rathayibacter</taxon>
    </lineage>
</organism>
<comment type="caution">
    <text evidence="4">The sequence shown here is derived from an EMBL/GenBank/DDBJ whole genome shotgun (WGS) entry which is preliminary data.</text>
</comment>
<dbReference type="PROSITE" id="PS51257">
    <property type="entry name" value="PROKAR_LIPOPROTEIN"/>
    <property type="match status" value="1"/>
</dbReference>
<dbReference type="EMBL" id="PSUL01000036">
    <property type="protein sequence ID" value="PPF11161.1"/>
    <property type="molecule type" value="Genomic_DNA"/>
</dbReference>
<dbReference type="Gene3D" id="3.40.50.1110">
    <property type="entry name" value="SGNH hydrolase"/>
    <property type="match status" value="1"/>
</dbReference>
<keyword evidence="2" id="KW-0732">Signal</keyword>
<gene>
    <name evidence="4" type="ORF">C5C04_12570</name>
</gene>
<dbReference type="InterPro" id="IPR013830">
    <property type="entry name" value="SGNH_hydro"/>
</dbReference>
<evidence type="ECO:0000256" key="2">
    <source>
        <dbReference type="SAM" id="SignalP"/>
    </source>
</evidence>
<dbReference type="RefSeq" id="WP_104326720.1">
    <property type="nucleotide sequence ID" value="NZ_PSUL01000036.1"/>
</dbReference>
<dbReference type="Proteomes" id="UP000237881">
    <property type="component" value="Unassembled WGS sequence"/>
</dbReference>
<evidence type="ECO:0000313" key="5">
    <source>
        <dbReference type="Proteomes" id="UP000237881"/>
    </source>
</evidence>
<feature type="region of interest" description="Disordered" evidence="1">
    <location>
        <begin position="237"/>
        <end position="256"/>
    </location>
</feature>